<evidence type="ECO:0000259" key="2">
    <source>
        <dbReference type="Pfam" id="PF12773"/>
    </source>
</evidence>
<organism evidence="3 4">
    <name type="scientific">Butyricimonas paravirosa</name>
    <dbReference type="NCBI Taxonomy" id="1472417"/>
    <lineage>
        <taxon>Bacteria</taxon>
        <taxon>Pseudomonadati</taxon>
        <taxon>Bacteroidota</taxon>
        <taxon>Bacteroidia</taxon>
        <taxon>Bacteroidales</taxon>
        <taxon>Odoribacteraceae</taxon>
        <taxon>Butyricimonas</taxon>
    </lineage>
</organism>
<gene>
    <name evidence="3" type="ORF">F1644_01350</name>
</gene>
<feature type="domain" description="DZANK-type" evidence="2">
    <location>
        <begin position="30"/>
        <end position="75"/>
    </location>
</feature>
<dbReference type="Pfam" id="PF12773">
    <property type="entry name" value="DZR"/>
    <property type="match status" value="1"/>
</dbReference>
<reference evidence="3 4" key="1">
    <citation type="submission" date="2019-09" db="EMBL/GenBank/DDBJ databases">
        <title>Butyricimonas paravirosa DSM 105722 (=214-4 = JCM 18677 = CCUG 65563).</title>
        <authorList>
            <person name="Le Roy T."/>
            <person name="Cani P.D."/>
        </authorList>
    </citation>
    <scope>NUCLEOTIDE SEQUENCE [LARGE SCALE GENOMIC DNA]</scope>
    <source>
        <strain evidence="3 4">DSM 105722</strain>
    </source>
</reference>
<dbReference type="InterPro" id="IPR025874">
    <property type="entry name" value="DZR"/>
</dbReference>
<protein>
    <submittedName>
        <fullName evidence="3">Zinc-ribbon domain-containing protein</fullName>
    </submittedName>
</protein>
<proteinExistence type="predicted"/>
<name>A0ABZ0FS20_9BACT</name>
<evidence type="ECO:0000313" key="3">
    <source>
        <dbReference type="EMBL" id="WOF11001.1"/>
    </source>
</evidence>
<evidence type="ECO:0000256" key="1">
    <source>
        <dbReference type="SAM" id="MobiDB-lite"/>
    </source>
</evidence>
<keyword evidence="4" id="KW-1185">Reference proteome</keyword>
<dbReference type="Proteomes" id="UP001302374">
    <property type="component" value="Chromosome"/>
</dbReference>
<sequence>MEEPKKEQDEKPEPSKEPEVKPEEKDMVVCKRCQTKQRIANQYCKHCGESFVPLERCGKCGREVPKNAIYCPFCGKKR</sequence>
<accession>A0ABZ0FS20</accession>
<feature type="region of interest" description="Disordered" evidence="1">
    <location>
        <begin position="1"/>
        <end position="25"/>
    </location>
</feature>
<dbReference type="EMBL" id="CP043839">
    <property type="protein sequence ID" value="WOF11001.1"/>
    <property type="molecule type" value="Genomic_DNA"/>
</dbReference>
<evidence type="ECO:0000313" key="4">
    <source>
        <dbReference type="Proteomes" id="UP001302374"/>
    </source>
</evidence>